<keyword evidence="1" id="KW-1133">Transmembrane helix</keyword>
<accession>A0A4D7CTZ8</accession>
<feature type="transmembrane region" description="Helical" evidence="1">
    <location>
        <begin position="237"/>
        <end position="253"/>
    </location>
</feature>
<dbReference type="EMBL" id="CP039712">
    <property type="protein sequence ID" value="QCI86743.1"/>
    <property type="molecule type" value="Genomic_DNA"/>
</dbReference>
<reference evidence="2 3" key="1">
    <citation type="submission" date="2019-04" db="EMBL/GenBank/DDBJ databases">
        <title>Vagococcus sp. nov., isolated from faeces of yaks (Bos grunniens).</title>
        <authorList>
            <person name="Ge Y."/>
        </authorList>
    </citation>
    <scope>NUCLEOTIDE SEQUENCE [LARGE SCALE GENOMIC DNA]</scope>
    <source>
        <strain evidence="2 3">MN-17</strain>
    </source>
</reference>
<dbReference type="Proteomes" id="UP000298615">
    <property type="component" value="Chromosome"/>
</dbReference>
<dbReference type="RefSeq" id="WP_136953566.1">
    <property type="nucleotide sequence ID" value="NZ_CP039712.1"/>
</dbReference>
<feature type="transmembrane region" description="Helical" evidence="1">
    <location>
        <begin position="210"/>
        <end position="230"/>
    </location>
</feature>
<name>A0A4D7CTZ8_9ENTE</name>
<keyword evidence="1" id="KW-0812">Transmembrane</keyword>
<feature type="transmembrane region" description="Helical" evidence="1">
    <location>
        <begin position="71"/>
        <end position="90"/>
    </location>
</feature>
<evidence type="ECO:0000313" key="2">
    <source>
        <dbReference type="EMBL" id="QCI86743.1"/>
    </source>
</evidence>
<protein>
    <submittedName>
        <fullName evidence="2">Uncharacterized protein</fullName>
    </submittedName>
</protein>
<organism evidence="2 3">
    <name type="scientific">Vagococcus zengguangii</name>
    <dbReference type="NCBI Taxonomy" id="2571750"/>
    <lineage>
        <taxon>Bacteria</taxon>
        <taxon>Bacillati</taxon>
        <taxon>Bacillota</taxon>
        <taxon>Bacilli</taxon>
        <taxon>Lactobacillales</taxon>
        <taxon>Enterococcaceae</taxon>
        <taxon>Vagococcus</taxon>
    </lineage>
</organism>
<keyword evidence="3" id="KW-1185">Reference proteome</keyword>
<feature type="transmembrane region" description="Helical" evidence="1">
    <location>
        <begin position="149"/>
        <end position="172"/>
    </location>
</feature>
<gene>
    <name evidence="2" type="ORF">FA707_07085</name>
</gene>
<feature type="transmembrane region" description="Helical" evidence="1">
    <location>
        <begin position="123"/>
        <end position="143"/>
    </location>
</feature>
<evidence type="ECO:0000313" key="3">
    <source>
        <dbReference type="Proteomes" id="UP000298615"/>
    </source>
</evidence>
<feature type="transmembrane region" description="Helical" evidence="1">
    <location>
        <begin position="37"/>
        <end position="59"/>
    </location>
</feature>
<dbReference type="KEGG" id="vao:FA707_07085"/>
<dbReference type="AlphaFoldDB" id="A0A4D7CTZ8"/>
<feature type="transmembrane region" description="Helical" evidence="1">
    <location>
        <begin position="184"/>
        <end position="204"/>
    </location>
</feature>
<feature type="transmembrane region" description="Helical" evidence="1">
    <location>
        <begin position="12"/>
        <end position="31"/>
    </location>
</feature>
<keyword evidence="1" id="KW-0472">Membrane</keyword>
<sequence length="254" mass="29824">MNQSTHQTNFIFIGLNSLLEAIICLLPGLILGSSLKWYSGTVFLLFLYLWLSKAFINLLREAFKNHADLTNQLLAFKLAIATILIFLLFFKLGFNFTLIVILYELYQMLVRLNFNKFLVHTQYTFMMSFFNGFVFNCLVLALAKNKFEFHYFYLFTFAFLVALSTITTKQLYDYNGSWNKKWTILFKLISFLATIGLLFWQSHTGYISDWLFYALAILLVVVLFCLKLIVNPKKREMALHLSSIILLIIYYVYH</sequence>
<proteinExistence type="predicted"/>
<evidence type="ECO:0000256" key="1">
    <source>
        <dbReference type="SAM" id="Phobius"/>
    </source>
</evidence>